<name>A0A1G7YIH4_9BURK</name>
<feature type="region of interest" description="Disordered" evidence="2">
    <location>
        <begin position="1327"/>
        <end position="1354"/>
    </location>
</feature>
<evidence type="ECO:0000256" key="2">
    <source>
        <dbReference type="SAM" id="MobiDB-lite"/>
    </source>
</evidence>
<gene>
    <name evidence="3" type="ORF">SAMN05216466_106206</name>
</gene>
<keyword evidence="1" id="KW-0175">Coiled coil</keyword>
<feature type="coiled-coil region" evidence="1">
    <location>
        <begin position="781"/>
        <end position="815"/>
    </location>
</feature>
<feature type="region of interest" description="Disordered" evidence="2">
    <location>
        <begin position="508"/>
        <end position="532"/>
    </location>
</feature>
<dbReference type="OrthoDB" id="7235451at2"/>
<reference evidence="3 4" key="1">
    <citation type="submission" date="2016-10" db="EMBL/GenBank/DDBJ databases">
        <authorList>
            <person name="de Groot N.N."/>
        </authorList>
    </citation>
    <scope>NUCLEOTIDE SEQUENCE [LARGE SCALE GENOMIC DNA]</scope>
    <source>
        <strain evidence="3 4">LMG 2247</strain>
    </source>
</reference>
<sequence length="1354" mass="147326">MADNRGMFESVQERVAKLWGRVRQIRQVEATRSSGSRTSKPKVERSREEDVFELTVMSATDRSEKELKRYMDRFDASPTAEWLRQHHPDGPEAFARELNAAVKTAQADALRKNLISDFPTAETLDVFLTNDVPDRLQDALHHAIGNKFVDPVAQQQGLESFSSQASAVFDQYRVDAPESWSSEHSWEISEIAEWMPESLLVDLADVLSEAERARFDEHRAAVAQEAVAWVFDARPVPTPGASIYRQFEDHAVAVMKDRAGVDLAPQMHARREAFDAREARHREVWPRQQEVMNRFDETTTGKALSDYNYRYKSNPRHSFDVIEAAFEGAEDIIAAGVVVPEGMSRADLFEQRFKVRMVDALVPFLDQVPADQRDAAREQAEKDLASALRPSDLPTRQVVEAAVAKALAPRAEPAVEQAVQTETKAAVQVEVPSVESVARAARPAAEPVVAAPVVAAAAVAAPAAPAPAPAVEPVNKALFGAFQKRGGSSTPADGPALAQADASAVAAAPAAGQTAAPAVERPRTGPWDDFPGQWNQKLYESWRARYADAANNVAMSPRADAPDGFVKNAKGERKGLFDSEAFLKGLPDGLNRAEQFSALEKAYTAHREDVAHSRHVSRTQGDQVGTVRLDLVKGAEDASFHAERSALLRSREPGLVAENREKARATFGELFSYDAKHGHPITDPDRDLKTGGATVQEQWNWLARKDVHNDQEVGRKLQGTEALGTVASELSLFEDLMTGQGEVIVGQHRSAIGYKPLQVTPLERTQHVAPQAMRTAIATEHAEEIAAKNQLAAELKDAQREVAAELAAQKAKEAQAQAILPFTPEPDKMRTRDEFYVRGTLVEHGERPYPKLDNQPYPSATVALRDGTTHTLWGKELPNAIHAGGVQAGDTVELRGQTPQAGDERMKRVNWVAQHHDFAQHEADQRTAHEAQHGKVQEVVFNTVEERMASWLDVNVQDPAQYVPLARDQRAQQDQAQPKVLADVAVGQTKTVAHEEITGEAQRQADLQAAKNVPLSSLNADVLDEGITSIQVKGFTSDSVAYSFTMGGQSIDGFAKWDREANGLDGAASTAIVNLTAGARLDRAMGGPLGLDDRELVDAVLHEHLEAQTKQFVHEHGHQVAPIEVLAPDRNILASRIDARAQGLPQAEQDQGEAQSQGKQGKSQGGAGAPAPTVQAVDPGAPRPLAGGLSDYLDERSRAFMNGDPSVSRLEPISGKPVQTFAQIEALTGRPAVDRAPRAERTGDDKALDSITAMLGGGAQVTAARKEILTEVNPALPLGPQVQAHNEATRNSDNSIEAKRLWESLGVRGPKADAAQRARLGLPEVATAQTQGQQAQQNVQEQSLGHSLSIERRR</sequence>
<dbReference type="EMBL" id="FNCJ01000006">
    <property type="protein sequence ID" value="SDG96368.1"/>
    <property type="molecule type" value="Genomic_DNA"/>
</dbReference>
<feature type="region of interest" description="Disordered" evidence="2">
    <location>
        <begin position="1143"/>
        <end position="1190"/>
    </location>
</feature>
<dbReference type="RefSeq" id="WP_143016597.1">
    <property type="nucleotide sequence ID" value="NZ_FNCJ01000006.1"/>
</dbReference>
<evidence type="ECO:0000256" key="1">
    <source>
        <dbReference type="SAM" id="Coils"/>
    </source>
</evidence>
<proteinExistence type="predicted"/>
<evidence type="ECO:0000313" key="3">
    <source>
        <dbReference type="EMBL" id="SDG96368.1"/>
    </source>
</evidence>
<evidence type="ECO:0000313" key="4">
    <source>
        <dbReference type="Proteomes" id="UP000199706"/>
    </source>
</evidence>
<organism evidence="3 4">
    <name type="scientific">Paraburkholderia phenazinium</name>
    <dbReference type="NCBI Taxonomy" id="60549"/>
    <lineage>
        <taxon>Bacteria</taxon>
        <taxon>Pseudomonadati</taxon>
        <taxon>Pseudomonadota</taxon>
        <taxon>Betaproteobacteria</taxon>
        <taxon>Burkholderiales</taxon>
        <taxon>Burkholderiaceae</taxon>
        <taxon>Paraburkholderia</taxon>
    </lineage>
</organism>
<accession>A0A1G7YIH4</accession>
<feature type="compositionally biased region" description="Low complexity" evidence="2">
    <location>
        <begin position="508"/>
        <end position="518"/>
    </location>
</feature>
<protein>
    <submittedName>
        <fullName evidence="3">Uncharacterized protein</fullName>
    </submittedName>
</protein>
<dbReference type="Proteomes" id="UP000199706">
    <property type="component" value="Unassembled WGS sequence"/>
</dbReference>
<feature type="compositionally biased region" description="Low complexity" evidence="2">
    <location>
        <begin position="1327"/>
        <end position="1342"/>
    </location>
</feature>